<accession>A0A7Y9RUI1</accession>
<reference evidence="3 4" key="1">
    <citation type="submission" date="2020-07" db="EMBL/GenBank/DDBJ databases">
        <title>Sequencing the genomes of 1000 actinobacteria strains.</title>
        <authorList>
            <person name="Klenk H.-P."/>
        </authorList>
    </citation>
    <scope>NUCLEOTIDE SEQUENCE [LARGE SCALE GENOMIC DNA]</scope>
    <source>
        <strain evidence="3 4">DSM 24552</strain>
    </source>
</reference>
<protein>
    <recommendedName>
        <fullName evidence="5">tRNA-dihydrouridine synthase</fullName>
    </recommendedName>
</protein>
<organism evidence="3 4">
    <name type="scientific">Nocardioides perillae</name>
    <dbReference type="NCBI Taxonomy" id="1119534"/>
    <lineage>
        <taxon>Bacteria</taxon>
        <taxon>Bacillati</taxon>
        <taxon>Actinomycetota</taxon>
        <taxon>Actinomycetes</taxon>
        <taxon>Propionibacteriales</taxon>
        <taxon>Nocardioidaceae</taxon>
        <taxon>Nocardioides</taxon>
    </lineage>
</organism>
<evidence type="ECO:0000256" key="2">
    <source>
        <dbReference type="SAM" id="SignalP"/>
    </source>
</evidence>
<keyword evidence="4" id="KW-1185">Reference proteome</keyword>
<dbReference type="AlphaFoldDB" id="A0A7Y9RUI1"/>
<evidence type="ECO:0000313" key="3">
    <source>
        <dbReference type="EMBL" id="NYG54848.1"/>
    </source>
</evidence>
<name>A0A7Y9RUI1_9ACTN</name>
<dbReference type="PROSITE" id="PS51257">
    <property type="entry name" value="PROKAR_LIPOPROTEIN"/>
    <property type="match status" value="1"/>
</dbReference>
<evidence type="ECO:0008006" key="5">
    <source>
        <dbReference type="Google" id="ProtNLM"/>
    </source>
</evidence>
<sequence length="130" mass="13098">MTDQPRRRMRSTNVAIGVTALVAAGLSGCSSSPDYAAVCVDPETEERVDDQYCDDDGGTGGVGAGFLWFYLGASSRVPALGGSVRGLGGTYDRSGLRGSVQRGGLPTTGGSSVRSTTRGGFGGTSRGIGG</sequence>
<gene>
    <name evidence="3" type="ORF">BJ989_001152</name>
</gene>
<evidence type="ECO:0000256" key="1">
    <source>
        <dbReference type="SAM" id="MobiDB-lite"/>
    </source>
</evidence>
<feature type="region of interest" description="Disordered" evidence="1">
    <location>
        <begin position="93"/>
        <end position="130"/>
    </location>
</feature>
<dbReference type="EMBL" id="JACCAC010000001">
    <property type="protein sequence ID" value="NYG54848.1"/>
    <property type="molecule type" value="Genomic_DNA"/>
</dbReference>
<evidence type="ECO:0000313" key="4">
    <source>
        <dbReference type="Proteomes" id="UP000544110"/>
    </source>
</evidence>
<keyword evidence="2" id="KW-0732">Signal</keyword>
<feature type="chain" id="PRO_5031169444" description="tRNA-dihydrouridine synthase" evidence="2">
    <location>
        <begin position="37"/>
        <end position="130"/>
    </location>
</feature>
<comment type="caution">
    <text evidence="3">The sequence shown here is derived from an EMBL/GenBank/DDBJ whole genome shotgun (WGS) entry which is preliminary data.</text>
</comment>
<dbReference type="Proteomes" id="UP000544110">
    <property type="component" value="Unassembled WGS sequence"/>
</dbReference>
<feature type="signal peptide" evidence="2">
    <location>
        <begin position="1"/>
        <end position="36"/>
    </location>
</feature>
<proteinExistence type="predicted"/>
<dbReference type="RefSeq" id="WP_343049127.1">
    <property type="nucleotide sequence ID" value="NZ_JACCAC010000001.1"/>
</dbReference>
<feature type="compositionally biased region" description="Gly residues" evidence="1">
    <location>
        <begin position="119"/>
        <end position="130"/>
    </location>
</feature>
<feature type="compositionally biased region" description="Low complexity" evidence="1">
    <location>
        <begin position="108"/>
        <end position="118"/>
    </location>
</feature>